<comment type="caution">
    <text evidence="1">The sequence shown here is derived from an EMBL/GenBank/DDBJ whole genome shotgun (WGS) entry which is preliminary data.</text>
</comment>
<gene>
    <name evidence="1" type="ORF">JCM31826_14150</name>
</gene>
<reference evidence="1 2" key="1">
    <citation type="submission" date="2018-11" db="EMBL/GenBank/DDBJ databases">
        <title>Schleiferia aggregans sp. nov., a moderately thermophilic heterotrophic bacterium isolated from microbial mats at a terrestrial hot spring.</title>
        <authorList>
            <person name="Iino T."/>
            <person name="Ohkuma M."/>
            <person name="Haruta S."/>
        </authorList>
    </citation>
    <scope>NUCLEOTIDE SEQUENCE [LARGE SCALE GENOMIC DNA]</scope>
    <source>
        <strain evidence="1 2">LA</strain>
    </source>
</reference>
<evidence type="ECO:0000313" key="1">
    <source>
        <dbReference type="EMBL" id="GCD77933.1"/>
    </source>
</evidence>
<proteinExistence type="predicted"/>
<protein>
    <recommendedName>
        <fullName evidence="3">S-adenosyl-methyltransferase</fullName>
    </recommendedName>
</protein>
<keyword evidence="2" id="KW-1185">Reference proteome</keyword>
<dbReference type="OrthoDB" id="1132266at2"/>
<dbReference type="Pfam" id="PF19579">
    <property type="entry name" value="FtsL_2"/>
    <property type="match status" value="1"/>
</dbReference>
<evidence type="ECO:0000313" key="2">
    <source>
        <dbReference type="Proteomes" id="UP000286715"/>
    </source>
</evidence>
<dbReference type="RefSeq" id="WP_124397997.1">
    <property type="nucleotide sequence ID" value="NZ_BHZE01000013.1"/>
</dbReference>
<accession>A0A401XLQ0</accession>
<sequence length="116" mass="13380">MKAKEVKISEIIKGSFLADSRWNRHRLFVLWLALLALLSIFSGHMVERKVLILSALQSEMKDLNSEFTETRSRLMKLSMRSKIKQRAEAVGLVESKEPPLMIVVDKKGRLVKQDEK</sequence>
<dbReference type="EMBL" id="BHZE01000013">
    <property type="protein sequence ID" value="GCD77933.1"/>
    <property type="molecule type" value="Genomic_DNA"/>
</dbReference>
<dbReference type="InterPro" id="IPR045755">
    <property type="entry name" value="FtsL-like"/>
</dbReference>
<dbReference type="AlphaFoldDB" id="A0A401XLQ0"/>
<name>A0A401XLQ0_9FLAO</name>
<evidence type="ECO:0008006" key="3">
    <source>
        <dbReference type="Google" id="ProtNLM"/>
    </source>
</evidence>
<organism evidence="1 2">
    <name type="scientific">Thermaurantimonas aggregans</name>
    <dbReference type="NCBI Taxonomy" id="2173829"/>
    <lineage>
        <taxon>Bacteria</taxon>
        <taxon>Pseudomonadati</taxon>
        <taxon>Bacteroidota</taxon>
        <taxon>Flavobacteriia</taxon>
        <taxon>Flavobacteriales</taxon>
        <taxon>Schleiferiaceae</taxon>
        <taxon>Thermaurantimonas</taxon>
    </lineage>
</organism>
<dbReference type="Proteomes" id="UP000286715">
    <property type="component" value="Unassembled WGS sequence"/>
</dbReference>